<feature type="domain" description="PknH-like extracellular" evidence="3">
    <location>
        <begin position="135"/>
        <end position="325"/>
    </location>
</feature>
<keyword evidence="2" id="KW-1133">Transmembrane helix</keyword>
<sequence>MRCVGGDGDPQSPGPQPNPFENVRSAGSGSFGDAAIGPQPAEPLPEDFSAANGPSLPPVIEAFPGSRGGQQPPRKVGTTVVGSRVIRWPVGVGIGVAGIAVILVVAVITVLLTHRRAPNPGAPAAPPVTPPTLTTPEQLDGILLSVADISAVMGDSTMHDETNWILKELQLSGGVTLSHPDCLGAFFVVLNELYAGSGQTAVRSQFVSGDDRNGLSYHVNQAAVTFPSVAEASRFVQNSADKWKNCANQTVTETFVSGQPSKWTFASLNGKPPTITLNRVQVGASNNRGCQHALSAVSNVVIDVDACKWFITNEGGQIADKMAAKVKGQ</sequence>
<feature type="region of interest" description="Disordered" evidence="1">
    <location>
        <begin position="1"/>
        <end position="78"/>
    </location>
</feature>
<evidence type="ECO:0000256" key="1">
    <source>
        <dbReference type="SAM" id="MobiDB-lite"/>
    </source>
</evidence>
<feature type="transmembrane region" description="Helical" evidence="2">
    <location>
        <begin position="90"/>
        <end position="112"/>
    </location>
</feature>
<evidence type="ECO:0000259" key="3">
    <source>
        <dbReference type="Pfam" id="PF14032"/>
    </source>
</evidence>
<dbReference type="Pfam" id="PF14032">
    <property type="entry name" value="PknH_C"/>
    <property type="match status" value="1"/>
</dbReference>
<evidence type="ECO:0000313" key="5">
    <source>
        <dbReference type="Proteomes" id="UP000192335"/>
    </source>
</evidence>
<dbReference type="InterPro" id="IPR026954">
    <property type="entry name" value="PknH-like_Extracell"/>
</dbReference>
<accession>A0A8E2IXL1</accession>
<reference evidence="4 5" key="1">
    <citation type="submission" date="2017-02" db="EMBL/GenBank/DDBJ databases">
        <title>Mycobacterium kansasii genomes.</title>
        <authorList>
            <person name="Borowka P."/>
            <person name="Strapagiel D."/>
            <person name="Marciniak B."/>
            <person name="Lach J."/>
            <person name="Bakula Z."/>
            <person name="Van Ingen J."/>
            <person name="Safianowska A."/>
            <person name="Brzostek A."/>
            <person name="Dziadek J."/>
            <person name="Jagielski T."/>
        </authorList>
    </citation>
    <scope>NUCLEOTIDE SEQUENCE [LARGE SCALE GENOMIC DNA]</scope>
    <source>
        <strain evidence="4 5">12MK</strain>
    </source>
</reference>
<organism evidence="4 5">
    <name type="scientific">Mycobacterium persicum</name>
    <dbReference type="NCBI Taxonomy" id="1487726"/>
    <lineage>
        <taxon>Bacteria</taxon>
        <taxon>Bacillati</taxon>
        <taxon>Actinomycetota</taxon>
        <taxon>Actinomycetes</taxon>
        <taxon>Mycobacteriales</taxon>
        <taxon>Mycobacteriaceae</taxon>
        <taxon>Mycobacterium</taxon>
    </lineage>
</organism>
<evidence type="ECO:0000313" key="4">
    <source>
        <dbReference type="EMBL" id="ORC09881.1"/>
    </source>
</evidence>
<dbReference type="Gene3D" id="3.40.1000.70">
    <property type="entry name" value="PknH-like extracellular domain"/>
    <property type="match status" value="1"/>
</dbReference>
<dbReference type="Proteomes" id="UP000192335">
    <property type="component" value="Unassembled WGS sequence"/>
</dbReference>
<evidence type="ECO:0000256" key="2">
    <source>
        <dbReference type="SAM" id="Phobius"/>
    </source>
</evidence>
<dbReference type="AlphaFoldDB" id="A0A8E2IXL1"/>
<dbReference type="InterPro" id="IPR038232">
    <property type="entry name" value="PknH-like_Extracell_sf"/>
</dbReference>
<keyword evidence="2" id="KW-0812">Transmembrane</keyword>
<gene>
    <name evidence="4" type="ORF">B4U45_28060</name>
</gene>
<dbReference type="EMBL" id="MWQA01000001">
    <property type="protein sequence ID" value="ORC09881.1"/>
    <property type="molecule type" value="Genomic_DNA"/>
</dbReference>
<comment type="caution">
    <text evidence="4">The sequence shown here is derived from an EMBL/GenBank/DDBJ whole genome shotgun (WGS) entry which is preliminary data.</text>
</comment>
<proteinExistence type="predicted"/>
<keyword evidence="2" id="KW-0472">Membrane</keyword>
<protein>
    <recommendedName>
        <fullName evidence="3">PknH-like extracellular domain-containing protein</fullName>
    </recommendedName>
</protein>
<name>A0A8E2IXL1_9MYCO</name>